<gene>
    <name evidence="1" type="primary">BQ5605_C012g07016</name>
    <name evidence="1" type="ORF">BQ5605_C012G07016</name>
</gene>
<evidence type="ECO:0000313" key="1">
    <source>
        <dbReference type="EMBL" id="SGY16875.1"/>
    </source>
</evidence>
<organism evidence="1 2">
    <name type="scientific">Microbotryum silenes-dioicae</name>
    <dbReference type="NCBI Taxonomy" id="796604"/>
    <lineage>
        <taxon>Eukaryota</taxon>
        <taxon>Fungi</taxon>
        <taxon>Dikarya</taxon>
        <taxon>Basidiomycota</taxon>
        <taxon>Pucciniomycotina</taxon>
        <taxon>Microbotryomycetes</taxon>
        <taxon>Microbotryales</taxon>
        <taxon>Microbotryaceae</taxon>
        <taxon>Microbotryum</taxon>
    </lineage>
</organism>
<reference evidence="1 2" key="1">
    <citation type="submission" date="2016-11" db="EMBL/GenBank/DDBJ databases">
        <authorList>
            <person name="Jaros S."/>
            <person name="Januszkiewicz K."/>
            <person name="Wedrychowicz H."/>
        </authorList>
    </citation>
    <scope>NUCLEOTIDE SEQUENCE [LARGE SCALE GENOMIC DNA]</scope>
</reference>
<name>A0A2X0NQ74_9BASI</name>
<dbReference type="EMBL" id="FQNC01000014">
    <property type="protein sequence ID" value="SGY16875.1"/>
    <property type="molecule type" value="Genomic_DNA"/>
</dbReference>
<dbReference type="AlphaFoldDB" id="A0A2X0NQ74"/>
<evidence type="ECO:0000313" key="2">
    <source>
        <dbReference type="Proteomes" id="UP000249464"/>
    </source>
</evidence>
<proteinExistence type="predicted"/>
<sequence>MLLLYLVRLKRQHIQGKPEWTMAIPQSHTPTGQLAQIGVMSATASRPLSDFTFQALQMVESCWVVDPLSVDGMTLGMVDQY</sequence>
<keyword evidence="2" id="KW-1185">Reference proteome</keyword>
<protein>
    <submittedName>
        <fullName evidence="1">BQ5605_C012g07016 protein</fullName>
    </submittedName>
</protein>
<dbReference type="Proteomes" id="UP000249464">
    <property type="component" value="Unassembled WGS sequence"/>
</dbReference>
<accession>A0A2X0NQ74</accession>